<keyword evidence="1" id="KW-0732">Signal</keyword>
<dbReference type="EMBL" id="JAULSO010000001">
    <property type="protein sequence ID" value="KAK3692596.1"/>
    <property type="molecule type" value="Genomic_DNA"/>
</dbReference>
<dbReference type="AlphaFoldDB" id="A0AAE0XG07"/>
<evidence type="ECO:0000313" key="3">
    <source>
        <dbReference type="Proteomes" id="UP001270362"/>
    </source>
</evidence>
<feature type="signal peptide" evidence="1">
    <location>
        <begin position="1"/>
        <end position="19"/>
    </location>
</feature>
<dbReference type="Proteomes" id="UP001270362">
    <property type="component" value="Unassembled WGS sequence"/>
</dbReference>
<proteinExistence type="predicted"/>
<gene>
    <name evidence="2" type="ORF">B0T22DRAFT_447657</name>
</gene>
<reference evidence="2" key="2">
    <citation type="submission" date="2023-06" db="EMBL/GenBank/DDBJ databases">
        <authorList>
            <consortium name="Lawrence Berkeley National Laboratory"/>
            <person name="Haridas S."/>
            <person name="Hensen N."/>
            <person name="Bonometti L."/>
            <person name="Westerberg I."/>
            <person name="Brannstrom I.O."/>
            <person name="Guillou S."/>
            <person name="Cros-Aarteil S."/>
            <person name="Calhoun S."/>
            <person name="Kuo A."/>
            <person name="Mondo S."/>
            <person name="Pangilinan J."/>
            <person name="Riley R."/>
            <person name="Labutti K."/>
            <person name="Andreopoulos B."/>
            <person name="Lipzen A."/>
            <person name="Chen C."/>
            <person name="Yanf M."/>
            <person name="Daum C."/>
            <person name="Ng V."/>
            <person name="Clum A."/>
            <person name="Steindorff A."/>
            <person name="Ohm R."/>
            <person name="Martin F."/>
            <person name="Silar P."/>
            <person name="Natvig D."/>
            <person name="Lalanne C."/>
            <person name="Gautier V."/>
            <person name="Ament-Velasquez S.L."/>
            <person name="Kruys A."/>
            <person name="Hutchinson M.I."/>
            <person name="Powell A.J."/>
            <person name="Barry K."/>
            <person name="Miller A.N."/>
            <person name="Grigoriev I.V."/>
            <person name="Debuchy R."/>
            <person name="Gladieux P."/>
            <person name="Thoren M.H."/>
            <person name="Johannesson H."/>
        </authorList>
    </citation>
    <scope>NUCLEOTIDE SEQUENCE</scope>
    <source>
        <strain evidence="2">CBS 314.62</strain>
    </source>
</reference>
<name>A0AAE0XG07_9PEZI</name>
<reference evidence="2" key="1">
    <citation type="journal article" date="2023" name="Mol. Phylogenet. Evol.">
        <title>Genome-scale phylogeny and comparative genomics of the fungal order Sordariales.</title>
        <authorList>
            <person name="Hensen N."/>
            <person name="Bonometti L."/>
            <person name="Westerberg I."/>
            <person name="Brannstrom I.O."/>
            <person name="Guillou S."/>
            <person name="Cros-Aarteil S."/>
            <person name="Calhoun S."/>
            <person name="Haridas S."/>
            <person name="Kuo A."/>
            <person name="Mondo S."/>
            <person name="Pangilinan J."/>
            <person name="Riley R."/>
            <person name="LaButti K."/>
            <person name="Andreopoulos B."/>
            <person name="Lipzen A."/>
            <person name="Chen C."/>
            <person name="Yan M."/>
            <person name="Daum C."/>
            <person name="Ng V."/>
            <person name="Clum A."/>
            <person name="Steindorff A."/>
            <person name="Ohm R.A."/>
            <person name="Martin F."/>
            <person name="Silar P."/>
            <person name="Natvig D.O."/>
            <person name="Lalanne C."/>
            <person name="Gautier V."/>
            <person name="Ament-Velasquez S.L."/>
            <person name="Kruys A."/>
            <person name="Hutchinson M.I."/>
            <person name="Powell A.J."/>
            <person name="Barry K."/>
            <person name="Miller A.N."/>
            <person name="Grigoriev I.V."/>
            <person name="Debuchy R."/>
            <person name="Gladieux P."/>
            <person name="Hiltunen Thoren M."/>
            <person name="Johannesson H."/>
        </authorList>
    </citation>
    <scope>NUCLEOTIDE SEQUENCE</scope>
    <source>
        <strain evidence="2">CBS 314.62</strain>
    </source>
</reference>
<organism evidence="2 3">
    <name type="scientific">Podospora appendiculata</name>
    <dbReference type="NCBI Taxonomy" id="314037"/>
    <lineage>
        <taxon>Eukaryota</taxon>
        <taxon>Fungi</taxon>
        <taxon>Dikarya</taxon>
        <taxon>Ascomycota</taxon>
        <taxon>Pezizomycotina</taxon>
        <taxon>Sordariomycetes</taxon>
        <taxon>Sordariomycetidae</taxon>
        <taxon>Sordariales</taxon>
        <taxon>Podosporaceae</taxon>
        <taxon>Podospora</taxon>
    </lineage>
</organism>
<evidence type="ECO:0008006" key="4">
    <source>
        <dbReference type="Google" id="ProtNLM"/>
    </source>
</evidence>
<protein>
    <recommendedName>
        <fullName evidence="4">Secreted protein</fullName>
    </recommendedName>
</protein>
<comment type="caution">
    <text evidence="2">The sequence shown here is derived from an EMBL/GenBank/DDBJ whole genome shotgun (WGS) entry which is preliminary data.</text>
</comment>
<evidence type="ECO:0000256" key="1">
    <source>
        <dbReference type="SAM" id="SignalP"/>
    </source>
</evidence>
<sequence>MSGVLGLLVVVLVVADSWSDPGHPRRELRRVLMFNWLAGKGGSLVRTDWTAAAAAGTRHMERVGLTGACLVMAKRRNDPHAVRSRLAVVECLQRLLQDRVVEPGLVGQALGRDVSLDGDVRCPRGGLVRQLLAVVAVEPQTSGCGLAASLPPVDGHFFLFSFFSSSEDGC</sequence>
<evidence type="ECO:0000313" key="2">
    <source>
        <dbReference type="EMBL" id="KAK3692596.1"/>
    </source>
</evidence>
<accession>A0AAE0XG07</accession>
<keyword evidence="3" id="KW-1185">Reference proteome</keyword>
<feature type="chain" id="PRO_5042086212" description="Secreted protein" evidence="1">
    <location>
        <begin position="20"/>
        <end position="170"/>
    </location>
</feature>